<proteinExistence type="predicted"/>
<dbReference type="Proteomes" id="UP000677875">
    <property type="component" value="Unassembled WGS sequence"/>
</dbReference>
<dbReference type="AlphaFoldDB" id="A0A941B1F0"/>
<dbReference type="RefSeq" id="WP_210873692.1">
    <property type="nucleotide sequence ID" value="NZ_JAGPNL010000004.1"/>
</dbReference>
<comment type="caution">
    <text evidence="1">The sequence shown here is derived from an EMBL/GenBank/DDBJ whole genome shotgun (WGS) entry which is preliminary data.</text>
</comment>
<name>A0A941B1F0_9ACTN</name>
<keyword evidence="2" id="KW-1185">Reference proteome</keyword>
<dbReference type="EMBL" id="JAGPNL010000004">
    <property type="protein sequence ID" value="MBQ0828400.1"/>
    <property type="molecule type" value="Genomic_DNA"/>
</dbReference>
<reference evidence="1" key="1">
    <citation type="submission" date="2021-04" db="EMBL/GenBank/DDBJ databases">
        <title>Genome seq and assembly of Streptomyces sp. RG38.</title>
        <authorList>
            <person name="Chhetri G."/>
        </authorList>
    </citation>
    <scope>NUCLEOTIDE SEQUENCE</scope>
    <source>
        <strain evidence="1">RG38</strain>
    </source>
</reference>
<evidence type="ECO:0000313" key="1">
    <source>
        <dbReference type="EMBL" id="MBQ0828400.1"/>
    </source>
</evidence>
<organism evidence="1 2">
    <name type="scientific">Streptomyces tagetis</name>
    <dbReference type="NCBI Taxonomy" id="2820809"/>
    <lineage>
        <taxon>Bacteria</taxon>
        <taxon>Bacillati</taxon>
        <taxon>Actinomycetota</taxon>
        <taxon>Actinomycetes</taxon>
        <taxon>Kitasatosporales</taxon>
        <taxon>Streptomycetaceae</taxon>
        <taxon>Streptomyces</taxon>
    </lineage>
</organism>
<accession>A0A941B1F0</accession>
<evidence type="ECO:0000313" key="2">
    <source>
        <dbReference type="Proteomes" id="UP000677875"/>
    </source>
</evidence>
<gene>
    <name evidence="1" type="ORF">J5Y05_18145</name>
</gene>
<sequence length="114" mass="12280">MSTPETLLHLIEQDPTLTATLACPCDFDITRRDPVEDLVLPTGRPLRPIAGCGAGGTYFLCGEPGAEERPVLYADSEGQATLIGTDLAEALTLLAVLPYVPHPDHEPYEFLFGN</sequence>
<protein>
    <submittedName>
        <fullName evidence="1">Uncharacterized protein</fullName>
    </submittedName>
</protein>